<evidence type="ECO:0000313" key="5">
    <source>
        <dbReference type="Proteomes" id="UP000504634"/>
    </source>
</evidence>
<evidence type="ECO:0000256" key="1">
    <source>
        <dbReference type="ARBA" id="ARBA00008142"/>
    </source>
</evidence>
<feature type="region of interest" description="Disordered" evidence="3">
    <location>
        <begin position="290"/>
        <end position="444"/>
    </location>
</feature>
<evidence type="ECO:0000259" key="4">
    <source>
        <dbReference type="SMART" id="SM00562"/>
    </source>
</evidence>
<organism evidence="5 6">
    <name type="scientific">Drosophila lebanonensis</name>
    <name type="common">Fruit fly</name>
    <name type="synonym">Scaptodrosophila lebanonensis</name>
    <dbReference type="NCBI Taxonomy" id="7225"/>
    <lineage>
        <taxon>Eukaryota</taxon>
        <taxon>Metazoa</taxon>
        <taxon>Ecdysozoa</taxon>
        <taxon>Arthropoda</taxon>
        <taxon>Hexapoda</taxon>
        <taxon>Insecta</taxon>
        <taxon>Pterygota</taxon>
        <taxon>Neoptera</taxon>
        <taxon>Endopterygota</taxon>
        <taxon>Diptera</taxon>
        <taxon>Brachycera</taxon>
        <taxon>Muscomorpha</taxon>
        <taxon>Ephydroidea</taxon>
        <taxon>Drosophilidae</taxon>
        <taxon>Scaptodrosophila</taxon>
    </lineage>
</organism>
<reference evidence="6" key="1">
    <citation type="submission" date="2025-08" db="UniProtKB">
        <authorList>
            <consortium name="RefSeq"/>
        </authorList>
    </citation>
    <scope>IDENTIFICATION</scope>
    <source>
        <strain evidence="6">11010-0011.00</strain>
        <tissue evidence="6">Whole body</tissue>
    </source>
</reference>
<evidence type="ECO:0000313" key="6">
    <source>
        <dbReference type="RefSeq" id="XP_030369744.1"/>
    </source>
</evidence>
<dbReference type="RefSeq" id="XP_030369744.1">
    <property type="nucleotide sequence ID" value="XM_030513884.1"/>
</dbReference>
<dbReference type="GO" id="GO:0003341">
    <property type="term" value="P:cilium movement"/>
    <property type="evidence" value="ECO:0007669"/>
    <property type="project" value="TreeGrafter"/>
</dbReference>
<accession>A0A6J2T163</accession>
<name>A0A6J2T163_DROLE</name>
<feature type="region of interest" description="Disordered" evidence="3">
    <location>
        <begin position="210"/>
        <end position="234"/>
    </location>
</feature>
<feature type="compositionally biased region" description="Pro residues" evidence="3">
    <location>
        <begin position="351"/>
        <end position="363"/>
    </location>
</feature>
<dbReference type="GO" id="GO:1902176">
    <property type="term" value="P:negative regulation of oxidative stress-induced intrinsic apoptotic signaling pathway"/>
    <property type="evidence" value="ECO:0007669"/>
    <property type="project" value="TreeGrafter"/>
</dbReference>
<dbReference type="SMART" id="SM00562">
    <property type="entry name" value="NDK"/>
    <property type="match status" value="1"/>
</dbReference>
<dbReference type="GeneID" id="115620581"/>
<gene>
    <name evidence="6" type="primary">LOC115620581</name>
</gene>
<evidence type="ECO:0000256" key="3">
    <source>
        <dbReference type="SAM" id="MobiDB-lite"/>
    </source>
</evidence>
<dbReference type="AlphaFoldDB" id="A0A6J2T163"/>
<comment type="caution">
    <text evidence="2">Lacks conserved residue(s) required for the propagation of feature annotation.</text>
</comment>
<feature type="compositionally biased region" description="Low complexity" evidence="3">
    <location>
        <begin position="216"/>
        <end position="234"/>
    </location>
</feature>
<proteinExistence type="inferred from homology"/>
<dbReference type="SUPFAM" id="SSF54919">
    <property type="entry name" value="Nucleoside diphosphate kinase, NDK"/>
    <property type="match status" value="1"/>
</dbReference>
<dbReference type="GO" id="GO:0005929">
    <property type="term" value="C:cilium"/>
    <property type="evidence" value="ECO:0007669"/>
    <property type="project" value="TreeGrafter"/>
</dbReference>
<feature type="compositionally biased region" description="Pro residues" evidence="3">
    <location>
        <begin position="375"/>
        <end position="389"/>
    </location>
</feature>
<dbReference type="InterPro" id="IPR034907">
    <property type="entry name" value="NDK-like_dom"/>
</dbReference>
<feature type="compositionally biased region" description="Low complexity" evidence="3">
    <location>
        <begin position="415"/>
        <end position="424"/>
    </location>
</feature>
<sequence length="444" mass="48958">MFENSLMIIKSDYLHKRRPVLLKLLSKDFQIQANRKINFSPELAAEFYVDNADEEGFMLDVIELSKGTAEAFILTKENGVEELRNTMICYFTSASEMEHNVHVTKLPDNVAREINFIFPNYIHEPTPMFDRHNFCNRPMLKPLIAEIYDILQNADCSQDNWKVRVSDYLIRSNPALPQVTNQCTMRPEVGVQERSQQTVVSYASPAKAAQPADYKSMSSSTAQPSSTSPHSSMLLTSSSCLTCGGFDRTQPCSSEMDFNKRVEPIEDERICEDEEIIWKEVIVYEEIMPEEQQPEHLSEEELEEEGGGIEKYAGMDSDVESDHSGNAAPVAHTEPESSEEAAPAPETLAPEPAPPEPAPPEPAAPESAAPESAAPEPPVSVPEPPPPAQPAEAETPAPTTPAPEPEPEPQPEAQPEPEAQAEPPAGDESAEPQEERLGEEAPAN</sequence>
<protein>
    <submittedName>
        <fullName evidence="6">Proteoglycan 4 isoform X1</fullName>
    </submittedName>
</protein>
<evidence type="ECO:0000256" key="2">
    <source>
        <dbReference type="PROSITE-ProRule" id="PRU00706"/>
    </source>
</evidence>
<keyword evidence="5" id="KW-1185">Reference proteome</keyword>
<comment type="similarity">
    <text evidence="1 2">Belongs to the NDK family.</text>
</comment>
<feature type="compositionally biased region" description="Pro residues" evidence="3">
    <location>
        <begin position="398"/>
        <end position="414"/>
    </location>
</feature>
<feature type="domain" description="Nucleoside diphosphate kinase-like" evidence="4">
    <location>
        <begin position="2"/>
        <end position="124"/>
    </location>
</feature>
<feature type="compositionally biased region" description="Low complexity" evidence="3">
    <location>
        <begin position="364"/>
        <end position="374"/>
    </location>
</feature>
<dbReference type="PANTHER" id="PTHR46161">
    <property type="entry name" value="NUCLEOSIDE DIPHOSPHATE KINASE"/>
    <property type="match status" value="1"/>
</dbReference>
<dbReference type="PROSITE" id="PS51374">
    <property type="entry name" value="NDPK_LIKE"/>
    <property type="match status" value="1"/>
</dbReference>
<dbReference type="Gene3D" id="3.30.70.141">
    <property type="entry name" value="Nucleoside diphosphate kinase-like domain"/>
    <property type="match status" value="1"/>
</dbReference>
<dbReference type="Pfam" id="PF00334">
    <property type="entry name" value="NDK"/>
    <property type="match status" value="1"/>
</dbReference>
<dbReference type="PRINTS" id="PR01217">
    <property type="entry name" value="PRICHEXTENSN"/>
</dbReference>
<dbReference type="Proteomes" id="UP000504634">
    <property type="component" value="Unplaced"/>
</dbReference>
<dbReference type="OrthoDB" id="1729737at2759"/>
<feature type="compositionally biased region" description="Basic and acidic residues" evidence="3">
    <location>
        <begin position="433"/>
        <end position="444"/>
    </location>
</feature>
<dbReference type="InterPro" id="IPR036850">
    <property type="entry name" value="NDK-like_dom_sf"/>
</dbReference>
<dbReference type="PANTHER" id="PTHR46161:SF1">
    <property type="entry name" value="NUCLEOSIDE DIPHOSPHATE KINASE HOMOLOG 5"/>
    <property type="match status" value="1"/>
</dbReference>
<feature type="compositionally biased region" description="Low complexity" evidence="3">
    <location>
        <begin position="340"/>
        <end position="350"/>
    </location>
</feature>